<keyword evidence="8" id="KW-1185">Reference proteome</keyword>
<keyword evidence="4 6" id="KW-1133">Transmembrane helix</keyword>
<feature type="transmembrane region" description="Helical" evidence="6">
    <location>
        <begin position="41"/>
        <end position="66"/>
    </location>
</feature>
<gene>
    <name evidence="7" type="ORF">ATJ88_2150</name>
</gene>
<evidence type="ECO:0000313" key="8">
    <source>
        <dbReference type="Proteomes" id="UP000224130"/>
    </source>
</evidence>
<dbReference type="GO" id="GO:0006865">
    <property type="term" value="P:amino acid transport"/>
    <property type="evidence" value="ECO:0007669"/>
    <property type="project" value="InterPro"/>
</dbReference>
<evidence type="ECO:0000256" key="6">
    <source>
        <dbReference type="SAM" id="Phobius"/>
    </source>
</evidence>
<feature type="transmembrane region" description="Helical" evidence="6">
    <location>
        <begin position="150"/>
        <end position="176"/>
    </location>
</feature>
<feature type="transmembrane region" description="Helical" evidence="6">
    <location>
        <begin position="188"/>
        <end position="209"/>
    </location>
</feature>
<name>A0A2A9EXJ9_9MICO</name>
<evidence type="ECO:0000256" key="2">
    <source>
        <dbReference type="ARBA" id="ARBA00022475"/>
    </source>
</evidence>
<evidence type="ECO:0000313" key="7">
    <source>
        <dbReference type="EMBL" id="PFG43453.1"/>
    </source>
</evidence>
<comment type="subcellular location">
    <subcellularLocation>
        <location evidence="1">Cell membrane</location>
        <topology evidence="1">Multi-pass membrane protein</topology>
    </subcellularLocation>
</comment>
<protein>
    <submittedName>
        <fullName evidence="7">Arginine exporter protein ArgO</fullName>
    </submittedName>
</protein>
<evidence type="ECO:0000256" key="1">
    <source>
        <dbReference type="ARBA" id="ARBA00004651"/>
    </source>
</evidence>
<sequence>MDILTALGAGLLAGWGVALPLGAVAALLLQEGMTRGFAQGWTAGVAVGAVDVAYCAVAVAAGASAGAVVARYAPWPAVVGGVALVAFALVGARRSWAPPRTAPVDTEGDPGPGSRWRRFALFVGLTALNPATLVYFAALTVAVSPTSSTATAVAFVGGVGIASISWQVALVAVGATVRGRVTPRARHVTTLVGHGIVAALGVAMVVRALV</sequence>
<keyword evidence="3 6" id="KW-0812">Transmembrane</keyword>
<feature type="transmembrane region" description="Helical" evidence="6">
    <location>
        <begin position="72"/>
        <end position="92"/>
    </location>
</feature>
<organism evidence="7 8">
    <name type="scientific">Isoptericola jiangsuensis</name>
    <dbReference type="NCBI Taxonomy" id="548579"/>
    <lineage>
        <taxon>Bacteria</taxon>
        <taxon>Bacillati</taxon>
        <taxon>Actinomycetota</taxon>
        <taxon>Actinomycetes</taxon>
        <taxon>Micrococcales</taxon>
        <taxon>Promicromonosporaceae</taxon>
        <taxon>Isoptericola</taxon>
    </lineage>
</organism>
<evidence type="ECO:0000256" key="3">
    <source>
        <dbReference type="ARBA" id="ARBA00022692"/>
    </source>
</evidence>
<keyword evidence="5 6" id="KW-0472">Membrane</keyword>
<reference evidence="7 8" key="1">
    <citation type="submission" date="2017-10" db="EMBL/GenBank/DDBJ databases">
        <title>Sequencing the genomes of 1000 actinobacteria strains.</title>
        <authorList>
            <person name="Klenk H.-P."/>
        </authorList>
    </citation>
    <scope>NUCLEOTIDE SEQUENCE [LARGE SCALE GENOMIC DNA]</scope>
    <source>
        <strain evidence="7 8">DSM 21863</strain>
    </source>
</reference>
<dbReference type="EMBL" id="PDJJ01000001">
    <property type="protein sequence ID" value="PFG43453.1"/>
    <property type="molecule type" value="Genomic_DNA"/>
</dbReference>
<dbReference type="AlphaFoldDB" id="A0A2A9EXJ9"/>
<comment type="caution">
    <text evidence="7">The sequence shown here is derived from an EMBL/GenBank/DDBJ whole genome shotgun (WGS) entry which is preliminary data.</text>
</comment>
<evidence type="ECO:0000256" key="5">
    <source>
        <dbReference type="ARBA" id="ARBA00023136"/>
    </source>
</evidence>
<feature type="transmembrane region" description="Helical" evidence="6">
    <location>
        <begin position="119"/>
        <end position="138"/>
    </location>
</feature>
<feature type="transmembrane region" description="Helical" evidence="6">
    <location>
        <begin position="6"/>
        <end position="29"/>
    </location>
</feature>
<dbReference type="GO" id="GO:0005886">
    <property type="term" value="C:plasma membrane"/>
    <property type="evidence" value="ECO:0007669"/>
    <property type="project" value="UniProtKB-SubCell"/>
</dbReference>
<evidence type="ECO:0000256" key="4">
    <source>
        <dbReference type="ARBA" id="ARBA00022989"/>
    </source>
</evidence>
<dbReference type="InterPro" id="IPR001123">
    <property type="entry name" value="LeuE-type"/>
</dbReference>
<keyword evidence="2" id="KW-1003">Cell membrane</keyword>
<accession>A0A2A9EXJ9</accession>
<dbReference type="RefSeq" id="WP_170023596.1">
    <property type="nucleotide sequence ID" value="NZ_PDJJ01000001.1"/>
</dbReference>
<proteinExistence type="predicted"/>
<dbReference type="Pfam" id="PF01810">
    <property type="entry name" value="LysE"/>
    <property type="match status" value="1"/>
</dbReference>
<dbReference type="Proteomes" id="UP000224130">
    <property type="component" value="Unassembled WGS sequence"/>
</dbReference>